<evidence type="ECO:0000256" key="1">
    <source>
        <dbReference type="SAM" id="MobiDB-lite"/>
    </source>
</evidence>
<dbReference type="InParanoid" id="T1EXE3"/>
<organism evidence="3 4">
    <name type="scientific">Helobdella robusta</name>
    <name type="common">Californian leech</name>
    <dbReference type="NCBI Taxonomy" id="6412"/>
    <lineage>
        <taxon>Eukaryota</taxon>
        <taxon>Metazoa</taxon>
        <taxon>Spiralia</taxon>
        <taxon>Lophotrochozoa</taxon>
        <taxon>Annelida</taxon>
        <taxon>Clitellata</taxon>
        <taxon>Hirudinea</taxon>
        <taxon>Rhynchobdellida</taxon>
        <taxon>Glossiphoniidae</taxon>
        <taxon>Helobdella</taxon>
    </lineage>
</organism>
<dbReference type="HOGENOM" id="CLU_2040625_0_0_1"/>
<dbReference type="EMBL" id="AMQM01002193">
    <property type="status" value="NOT_ANNOTATED_CDS"/>
    <property type="molecule type" value="Genomic_DNA"/>
</dbReference>
<dbReference type="CTD" id="20201243"/>
<proteinExistence type="predicted"/>
<reference evidence="3" key="3">
    <citation type="submission" date="2015-06" db="UniProtKB">
        <authorList>
            <consortium name="EnsemblMetazoa"/>
        </authorList>
    </citation>
    <scope>IDENTIFICATION</scope>
</reference>
<feature type="compositionally biased region" description="Basic and acidic residues" evidence="1">
    <location>
        <begin position="95"/>
        <end position="107"/>
    </location>
</feature>
<keyword evidence="4" id="KW-1185">Reference proteome</keyword>
<dbReference type="AlphaFoldDB" id="T1EXE3"/>
<dbReference type="RefSeq" id="XP_009030599.1">
    <property type="nucleotide sequence ID" value="XM_009032351.1"/>
</dbReference>
<protein>
    <submittedName>
        <fullName evidence="2 3">Uncharacterized protein</fullName>
    </submittedName>
</protein>
<evidence type="ECO:0000313" key="2">
    <source>
        <dbReference type="EMBL" id="ESN91798.1"/>
    </source>
</evidence>
<reference evidence="4" key="1">
    <citation type="submission" date="2012-12" db="EMBL/GenBank/DDBJ databases">
        <authorList>
            <person name="Hellsten U."/>
            <person name="Grimwood J."/>
            <person name="Chapman J.A."/>
            <person name="Shapiro H."/>
            <person name="Aerts A."/>
            <person name="Otillar R.P."/>
            <person name="Terry A.Y."/>
            <person name="Boore J.L."/>
            <person name="Simakov O."/>
            <person name="Marletaz F."/>
            <person name="Cho S.-J."/>
            <person name="Edsinger-Gonzales E."/>
            <person name="Havlak P."/>
            <person name="Kuo D.-H."/>
            <person name="Larsson T."/>
            <person name="Lv J."/>
            <person name="Arendt D."/>
            <person name="Savage R."/>
            <person name="Osoegawa K."/>
            <person name="de Jong P."/>
            <person name="Lindberg D.R."/>
            <person name="Seaver E.C."/>
            <person name="Weisblat D.A."/>
            <person name="Putnam N.H."/>
            <person name="Grigoriev I.V."/>
            <person name="Rokhsar D.S."/>
        </authorList>
    </citation>
    <scope>NUCLEOTIDE SEQUENCE</scope>
</reference>
<dbReference type="EnsemblMetazoa" id="HelroT165878">
    <property type="protein sequence ID" value="HelroP165878"/>
    <property type="gene ID" value="HelroG165878"/>
</dbReference>
<sequence>MTNLQIEWMKERVRCSYDIEDDVTVHYELLPNDEKEDDNEGVEDEKCKKVFEQFLKYPKEGDVYSGTLVFLKNILKEEVDVEIEEDENEEQNDEVTLKEESRAKPEANDQNDESESMKKVT</sequence>
<feature type="compositionally biased region" description="Acidic residues" evidence="1">
    <location>
        <begin position="80"/>
        <end position="93"/>
    </location>
</feature>
<dbReference type="GeneID" id="20201243"/>
<name>T1EXE3_HELRO</name>
<evidence type="ECO:0000313" key="4">
    <source>
        <dbReference type="Proteomes" id="UP000015101"/>
    </source>
</evidence>
<dbReference type="Proteomes" id="UP000015101">
    <property type="component" value="Unassembled WGS sequence"/>
</dbReference>
<dbReference type="EMBL" id="KB097700">
    <property type="protein sequence ID" value="ESN91798.1"/>
    <property type="molecule type" value="Genomic_DNA"/>
</dbReference>
<accession>T1EXE3</accession>
<reference evidence="2 4" key="2">
    <citation type="journal article" date="2013" name="Nature">
        <title>Insights into bilaterian evolution from three spiralian genomes.</title>
        <authorList>
            <person name="Simakov O."/>
            <person name="Marletaz F."/>
            <person name="Cho S.J."/>
            <person name="Edsinger-Gonzales E."/>
            <person name="Havlak P."/>
            <person name="Hellsten U."/>
            <person name="Kuo D.H."/>
            <person name="Larsson T."/>
            <person name="Lv J."/>
            <person name="Arendt D."/>
            <person name="Savage R."/>
            <person name="Osoegawa K."/>
            <person name="de Jong P."/>
            <person name="Grimwood J."/>
            <person name="Chapman J.A."/>
            <person name="Shapiro H."/>
            <person name="Aerts A."/>
            <person name="Otillar R.P."/>
            <person name="Terry A.Y."/>
            <person name="Boore J.L."/>
            <person name="Grigoriev I.V."/>
            <person name="Lindberg D.R."/>
            <person name="Seaver E.C."/>
            <person name="Weisblat D.A."/>
            <person name="Putnam N.H."/>
            <person name="Rokhsar D.S."/>
        </authorList>
    </citation>
    <scope>NUCLEOTIDE SEQUENCE</scope>
</reference>
<gene>
    <name evidence="3" type="primary">20201243</name>
    <name evidence="2" type="ORF">HELRODRAFT_165878</name>
</gene>
<evidence type="ECO:0000313" key="3">
    <source>
        <dbReference type="EnsemblMetazoa" id="HelroP165878"/>
    </source>
</evidence>
<feature type="region of interest" description="Disordered" evidence="1">
    <location>
        <begin position="80"/>
        <end position="121"/>
    </location>
</feature>
<dbReference type="KEGG" id="hro:HELRODRAFT_165878"/>